<comment type="caution">
    <text evidence="1">The sequence shown here is derived from an EMBL/GenBank/DDBJ whole genome shotgun (WGS) entry which is preliminary data.</text>
</comment>
<dbReference type="PANTHER" id="PTHR33116">
    <property type="entry name" value="REVERSE TRANSCRIPTASE ZINC-BINDING DOMAIN-CONTAINING PROTEIN-RELATED-RELATED"/>
    <property type="match status" value="1"/>
</dbReference>
<reference evidence="1" key="2">
    <citation type="journal article" date="2024" name="Plant">
        <title>Genomic evolution and insights into agronomic trait innovations of Sesamum species.</title>
        <authorList>
            <person name="Miao H."/>
            <person name="Wang L."/>
            <person name="Qu L."/>
            <person name="Liu H."/>
            <person name="Sun Y."/>
            <person name="Le M."/>
            <person name="Wang Q."/>
            <person name="Wei S."/>
            <person name="Zheng Y."/>
            <person name="Lin W."/>
            <person name="Duan Y."/>
            <person name="Cao H."/>
            <person name="Xiong S."/>
            <person name="Wang X."/>
            <person name="Wei L."/>
            <person name="Li C."/>
            <person name="Ma Q."/>
            <person name="Ju M."/>
            <person name="Zhao R."/>
            <person name="Li G."/>
            <person name="Mu C."/>
            <person name="Tian Q."/>
            <person name="Mei H."/>
            <person name="Zhang T."/>
            <person name="Gao T."/>
            <person name="Zhang H."/>
        </authorList>
    </citation>
    <scope>NUCLEOTIDE SEQUENCE</scope>
    <source>
        <strain evidence="1">K16</strain>
    </source>
</reference>
<gene>
    <name evidence="1" type="ORF">Sango_3006000</name>
</gene>
<protein>
    <submittedName>
        <fullName evidence="1">Uncharacterized protein</fullName>
    </submittedName>
</protein>
<sequence>MLRIGRYWLQWLLGGERRNIFLDLRFLRPWARHIISKEDSIALLKLVIAYEVKLTFFDILEDKSRGPDGYSSGFFKVSWPVVGEQVTRAILDFFAIGKSLTQVKSILIVLIPNAQDPNLVVDFCPIDCCNVIYKVIMKILVTASSSPLRTHSVWAILADVASISTFKRGLEMFADISGLHANPNKSHLIISSFVCTMRDSLLVKVDTCIKGWEGIKLSFAGCVQLIRTVLMALNVYWAMAFILPKGIIREVEKRSHSFLWKGLSGRGYSKVSWQQVCRWIEEGGLGLYAIFSTSGPMSIFVVPTTDIEWDFNVTTKGPQTERLNPRSWAAHSTGLVLELEESWQSHAYEDCILDMARGGYAMEHGHHKPYPV</sequence>
<dbReference type="Proteomes" id="UP001289374">
    <property type="component" value="Unassembled WGS sequence"/>
</dbReference>
<organism evidence="1 2">
    <name type="scientific">Sesamum angolense</name>
    <dbReference type="NCBI Taxonomy" id="2727404"/>
    <lineage>
        <taxon>Eukaryota</taxon>
        <taxon>Viridiplantae</taxon>
        <taxon>Streptophyta</taxon>
        <taxon>Embryophyta</taxon>
        <taxon>Tracheophyta</taxon>
        <taxon>Spermatophyta</taxon>
        <taxon>Magnoliopsida</taxon>
        <taxon>eudicotyledons</taxon>
        <taxon>Gunneridae</taxon>
        <taxon>Pentapetalae</taxon>
        <taxon>asterids</taxon>
        <taxon>lamiids</taxon>
        <taxon>Lamiales</taxon>
        <taxon>Pedaliaceae</taxon>
        <taxon>Sesamum</taxon>
    </lineage>
</organism>
<accession>A0AAE1T3U5</accession>
<keyword evidence="2" id="KW-1185">Reference proteome</keyword>
<evidence type="ECO:0000313" key="1">
    <source>
        <dbReference type="EMBL" id="KAK4381048.1"/>
    </source>
</evidence>
<dbReference type="EMBL" id="JACGWL010000967">
    <property type="protein sequence ID" value="KAK4381048.1"/>
    <property type="molecule type" value="Genomic_DNA"/>
</dbReference>
<reference evidence="1" key="1">
    <citation type="submission" date="2020-06" db="EMBL/GenBank/DDBJ databases">
        <authorList>
            <person name="Li T."/>
            <person name="Hu X."/>
            <person name="Zhang T."/>
            <person name="Song X."/>
            <person name="Zhang H."/>
            <person name="Dai N."/>
            <person name="Sheng W."/>
            <person name="Hou X."/>
            <person name="Wei L."/>
        </authorList>
    </citation>
    <scope>NUCLEOTIDE SEQUENCE</scope>
    <source>
        <strain evidence="1">K16</strain>
        <tissue evidence="1">Leaf</tissue>
    </source>
</reference>
<dbReference type="AlphaFoldDB" id="A0AAE1T3U5"/>
<evidence type="ECO:0000313" key="2">
    <source>
        <dbReference type="Proteomes" id="UP001289374"/>
    </source>
</evidence>
<proteinExistence type="predicted"/>
<name>A0AAE1T3U5_9LAMI</name>
<dbReference type="PANTHER" id="PTHR33116:SF78">
    <property type="entry name" value="OS12G0587133 PROTEIN"/>
    <property type="match status" value="1"/>
</dbReference>